<protein>
    <submittedName>
        <fullName evidence="1">Protein RKD3</fullName>
    </submittedName>
</protein>
<dbReference type="PANTHER" id="PTHR46373:SF20">
    <property type="entry name" value="PROTEIN RKD1"/>
    <property type="match status" value="1"/>
</dbReference>
<dbReference type="GO" id="GO:0003700">
    <property type="term" value="F:DNA-binding transcription factor activity"/>
    <property type="evidence" value="ECO:0007669"/>
    <property type="project" value="InterPro"/>
</dbReference>
<accession>A0A438I1A6</accession>
<dbReference type="Proteomes" id="UP000288805">
    <property type="component" value="Unassembled WGS sequence"/>
</dbReference>
<dbReference type="PANTHER" id="PTHR46373">
    <property type="entry name" value="PROTEIN RKD4"/>
    <property type="match status" value="1"/>
</dbReference>
<dbReference type="AlphaFoldDB" id="A0A438I1A6"/>
<sequence length="256" mass="29159">MAGQSLNGWAMREAVAKEEDPIFSFPMQPPSHEFSGYSELDFRPDFGIQDIGLDAVPLMESFPTDPLYSPLDIIPSPAVIQEDFGCGYGNELGGWNEVNPAFDHEKQPFLLCDKNGRQTEEESTKKTKRPEKAEMKRVTVQKCYLETLFLRIGKSEGDGSDQGKLREAIQILEQERKLMEEMPDLQLEDKTKRLRQAYFKANYKKRKLMGTMDSSQSSSNSNPQTVEVDMNYTTMDEEDEMKSLLSDSFSSTNMML</sequence>
<name>A0A438I1A6_VITVI</name>
<organism evidence="1 2">
    <name type="scientific">Vitis vinifera</name>
    <name type="common">Grape</name>
    <dbReference type="NCBI Taxonomy" id="29760"/>
    <lineage>
        <taxon>Eukaryota</taxon>
        <taxon>Viridiplantae</taxon>
        <taxon>Streptophyta</taxon>
        <taxon>Embryophyta</taxon>
        <taxon>Tracheophyta</taxon>
        <taxon>Spermatophyta</taxon>
        <taxon>Magnoliopsida</taxon>
        <taxon>eudicotyledons</taxon>
        <taxon>Gunneridae</taxon>
        <taxon>Pentapetalae</taxon>
        <taxon>rosids</taxon>
        <taxon>Vitales</taxon>
        <taxon>Vitaceae</taxon>
        <taxon>Viteae</taxon>
        <taxon>Vitis</taxon>
    </lineage>
</organism>
<evidence type="ECO:0000313" key="2">
    <source>
        <dbReference type="Proteomes" id="UP000288805"/>
    </source>
</evidence>
<dbReference type="EMBL" id="QGNW01000154">
    <property type="protein sequence ID" value="RVW90499.1"/>
    <property type="molecule type" value="Genomic_DNA"/>
</dbReference>
<comment type="caution">
    <text evidence="1">The sequence shown here is derived from an EMBL/GenBank/DDBJ whole genome shotgun (WGS) entry which is preliminary data.</text>
</comment>
<proteinExistence type="predicted"/>
<dbReference type="InterPro" id="IPR044607">
    <property type="entry name" value="RKD-like"/>
</dbReference>
<gene>
    <name evidence="1" type="primary">RKD3</name>
    <name evidence="1" type="ORF">CK203_030985</name>
</gene>
<evidence type="ECO:0000313" key="1">
    <source>
        <dbReference type="EMBL" id="RVW90499.1"/>
    </source>
</evidence>
<reference evidence="1 2" key="1">
    <citation type="journal article" date="2018" name="PLoS Genet.">
        <title>Population sequencing reveals clonal diversity and ancestral inbreeding in the grapevine cultivar Chardonnay.</title>
        <authorList>
            <person name="Roach M.J."/>
            <person name="Johnson D.L."/>
            <person name="Bohlmann J."/>
            <person name="van Vuuren H.J."/>
            <person name="Jones S.J."/>
            <person name="Pretorius I.S."/>
            <person name="Schmidt S.A."/>
            <person name="Borneman A.R."/>
        </authorList>
    </citation>
    <scope>NUCLEOTIDE SEQUENCE [LARGE SCALE GENOMIC DNA]</scope>
    <source>
        <strain evidence="2">cv. Chardonnay</strain>
        <tissue evidence="1">Leaf</tissue>
    </source>
</reference>